<reference evidence="4" key="1">
    <citation type="submission" date="2023-02" db="EMBL/GenBank/DDBJ databases">
        <title>Genome of toxic invasive species Heracleum sosnowskyi carries increased number of genes despite the absence of recent whole-genome duplications.</title>
        <authorList>
            <person name="Schelkunov M."/>
            <person name="Shtratnikova V."/>
            <person name="Makarenko M."/>
            <person name="Klepikova A."/>
            <person name="Omelchenko D."/>
            <person name="Novikova G."/>
            <person name="Obukhova E."/>
            <person name="Bogdanov V."/>
            <person name="Penin A."/>
            <person name="Logacheva M."/>
        </authorList>
    </citation>
    <scope>NUCLEOTIDE SEQUENCE</scope>
    <source>
        <strain evidence="4">Hsosn_3</strain>
        <tissue evidence="4">Leaf</tissue>
    </source>
</reference>
<dbReference type="InterPro" id="IPR011205">
    <property type="entry name" value="UCP015417_vWA"/>
</dbReference>
<keyword evidence="5" id="KW-1185">Reference proteome</keyword>
<name>A0AAD8GUU3_9APIA</name>
<dbReference type="AlphaFoldDB" id="A0AAD8GUU3"/>
<dbReference type="InterPro" id="IPR056690">
    <property type="entry name" value="DUF7788"/>
</dbReference>
<dbReference type="Gene3D" id="3.40.50.410">
    <property type="entry name" value="von Willebrand factor, type A domain"/>
    <property type="match status" value="1"/>
</dbReference>
<dbReference type="Pfam" id="PF11443">
    <property type="entry name" value="DUF2828"/>
    <property type="match status" value="1"/>
</dbReference>
<dbReference type="PIRSF" id="PIRSF015417">
    <property type="entry name" value="T31B5_30_vWA"/>
    <property type="match status" value="1"/>
</dbReference>
<sequence>MASTLCLVGPPEIKNPKPSSSLATAESANTGNPFLDLLNSNFNSITKPLSPPKSRTENSSNAYASTGNPCLDFFFHVVPNMQESTLTNYLTHAYAHCPITAVKLVCNLRGVRGTGKSDKEGFYTSALWLHKNHPKTLACNVGSIAKFGYFKDLLEILYRILLGSNVRQVARNAHANRKLAKQQKHKLRVGGIAIYQSDKVHRPFGHQRWSDGGKKKKKNKGVNDASKAASREARVLASRKRDAIGKEEAKRRREEDRISKAKVAITRYGSDSDYRFLFERISDFFAECLKSDLVLLKSGKLRDISLAAKWCPSLDSSYDRVTLMCERIARKMFPKEEYEAGLLDAHYAYRVRDRLRKQVLVPLRKALLERQRRPAKELKAGGEGEKVKSDKKKGGFLKGKVSDGWFPHEIIGGINYGDGKLAESQWKRMVHRLSMKGKLKNCLAVCDVSFKMNGVPMEVALAFSVLLSELSEEPWRRNILTLNTKPELLKVEGEDLRSKIEFVREMKLGGVPDLQKVFDLILQSAMIGNLKEDQMIKRVFVFSDMEFYQVVNQSNQWEIDYQAITRKFSEKGYCVPEIVFWNVRNSRATPVVANQPGVALVSGYSKNLMTLFLEDGGTDMNPEKFMEKVIAGEEYGELVVLD</sequence>
<dbReference type="EMBL" id="JAUIZM010000011">
    <property type="protein sequence ID" value="KAK1354966.1"/>
    <property type="molecule type" value="Genomic_DNA"/>
</dbReference>
<organism evidence="4 5">
    <name type="scientific">Heracleum sosnowskyi</name>
    <dbReference type="NCBI Taxonomy" id="360622"/>
    <lineage>
        <taxon>Eukaryota</taxon>
        <taxon>Viridiplantae</taxon>
        <taxon>Streptophyta</taxon>
        <taxon>Embryophyta</taxon>
        <taxon>Tracheophyta</taxon>
        <taxon>Spermatophyta</taxon>
        <taxon>Magnoliopsida</taxon>
        <taxon>eudicotyledons</taxon>
        <taxon>Gunneridae</taxon>
        <taxon>Pentapetalae</taxon>
        <taxon>asterids</taxon>
        <taxon>campanulids</taxon>
        <taxon>Apiales</taxon>
        <taxon>Apiaceae</taxon>
        <taxon>Apioideae</taxon>
        <taxon>apioid superclade</taxon>
        <taxon>Tordylieae</taxon>
        <taxon>Tordyliinae</taxon>
        <taxon>Heracleum</taxon>
    </lineage>
</organism>
<dbReference type="InterPro" id="IPR058580">
    <property type="entry name" value="DUF2828"/>
</dbReference>
<reference evidence="4" key="2">
    <citation type="submission" date="2023-05" db="EMBL/GenBank/DDBJ databases">
        <authorList>
            <person name="Schelkunov M.I."/>
        </authorList>
    </citation>
    <scope>NUCLEOTIDE SEQUENCE</scope>
    <source>
        <strain evidence="4">Hsosn_3</strain>
        <tissue evidence="4">Leaf</tissue>
    </source>
</reference>
<dbReference type="Proteomes" id="UP001237642">
    <property type="component" value="Unassembled WGS sequence"/>
</dbReference>
<comment type="caution">
    <text evidence="4">The sequence shown here is derived from an EMBL/GenBank/DDBJ whole genome shotgun (WGS) entry which is preliminary data.</text>
</comment>
<gene>
    <name evidence="4" type="ORF">POM88_048222</name>
</gene>
<dbReference type="PANTHER" id="PTHR31373:SF17">
    <property type="entry name" value="OS06G0652100 PROTEIN"/>
    <property type="match status" value="1"/>
</dbReference>
<evidence type="ECO:0000256" key="1">
    <source>
        <dbReference type="SAM" id="MobiDB-lite"/>
    </source>
</evidence>
<dbReference type="InterPro" id="IPR036465">
    <property type="entry name" value="vWFA_dom_sf"/>
</dbReference>
<proteinExistence type="predicted"/>
<dbReference type="PANTHER" id="PTHR31373">
    <property type="entry name" value="OS06G0652100 PROTEIN"/>
    <property type="match status" value="1"/>
</dbReference>
<feature type="compositionally biased region" description="Basic and acidic residues" evidence="1">
    <location>
        <begin position="229"/>
        <end position="240"/>
    </location>
</feature>
<evidence type="ECO:0000259" key="2">
    <source>
        <dbReference type="Pfam" id="PF11443"/>
    </source>
</evidence>
<protein>
    <submittedName>
        <fullName evidence="4">Uncharacterized protein</fullName>
    </submittedName>
</protein>
<dbReference type="Pfam" id="PF25043">
    <property type="entry name" value="DUF7788"/>
    <property type="match status" value="1"/>
</dbReference>
<feature type="domain" description="DUF7788" evidence="3">
    <location>
        <begin position="441"/>
        <end position="627"/>
    </location>
</feature>
<feature type="region of interest" description="Disordered" evidence="1">
    <location>
        <begin position="203"/>
        <end position="240"/>
    </location>
</feature>
<evidence type="ECO:0000313" key="5">
    <source>
        <dbReference type="Proteomes" id="UP001237642"/>
    </source>
</evidence>
<feature type="domain" description="DUF2828" evidence="2">
    <location>
        <begin position="56"/>
        <end position="367"/>
    </location>
</feature>
<evidence type="ECO:0000313" key="4">
    <source>
        <dbReference type="EMBL" id="KAK1354966.1"/>
    </source>
</evidence>
<evidence type="ECO:0000259" key="3">
    <source>
        <dbReference type="Pfam" id="PF25043"/>
    </source>
</evidence>
<accession>A0AAD8GUU3</accession>